<evidence type="ECO:0000313" key="16">
    <source>
        <dbReference type="Proteomes" id="UP000229401"/>
    </source>
</evidence>
<comment type="caution">
    <text evidence="15">The sequence shown here is derived from an EMBL/GenBank/DDBJ whole genome shotgun (WGS) entry which is preliminary data.</text>
</comment>
<evidence type="ECO:0000256" key="6">
    <source>
        <dbReference type="ARBA" id="ARBA00022692"/>
    </source>
</evidence>
<evidence type="ECO:0000256" key="1">
    <source>
        <dbReference type="ARBA" id="ARBA00004651"/>
    </source>
</evidence>
<evidence type="ECO:0000256" key="5">
    <source>
        <dbReference type="ARBA" id="ARBA00022475"/>
    </source>
</evidence>
<evidence type="ECO:0000256" key="4">
    <source>
        <dbReference type="ARBA" id="ARBA00021581"/>
    </source>
</evidence>
<name>A0A2M7QID0_9BACT</name>
<keyword evidence="8 14" id="KW-1133">Transmembrane helix</keyword>
<reference evidence="16" key="1">
    <citation type="submission" date="2017-09" db="EMBL/GenBank/DDBJ databases">
        <title>Depth-based differentiation of microbial function through sediment-hosted aquifers and enrichment of novel symbionts in the deep terrestrial subsurface.</title>
        <authorList>
            <person name="Probst A.J."/>
            <person name="Ladd B."/>
            <person name="Jarett J.K."/>
            <person name="Geller-Mcgrath D.E."/>
            <person name="Sieber C.M.K."/>
            <person name="Emerson J.B."/>
            <person name="Anantharaman K."/>
            <person name="Thomas B.C."/>
            <person name="Malmstrom R."/>
            <person name="Stieglmeier M."/>
            <person name="Klingl A."/>
            <person name="Woyke T."/>
            <person name="Ryan C.M."/>
            <person name="Banfield J.F."/>
        </authorList>
    </citation>
    <scope>NUCLEOTIDE SEQUENCE [LARGE SCALE GENOMIC DNA]</scope>
</reference>
<accession>A0A2M7QID0</accession>
<comment type="miscellaneous">
    <text evidence="14">Bacitracin is thought to be involved in the inhibition of peptidoglycan synthesis by sequestering undecaprenyl diphosphate, thereby reducing the pool of lipid carrier available.</text>
</comment>
<gene>
    <name evidence="14" type="primary">uppP</name>
    <name evidence="15" type="ORF">COY87_02795</name>
</gene>
<keyword evidence="10 14" id="KW-0046">Antibiotic resistance</keyword>
<evidence type="ECO:0000256" key="2">
    <source>
        <dbReference type="ARBA" id="ARBA00010621"/>
    </source>
</evidence>
<comment type="similarity">
    <text evidence="2 14">Belongs to the UppP family.</text>
</comment>
<feature type="transmembrane region" description="Helical" evidence="14">
    <location>
        <begin position="240"/>
        <end position="258"/>
    </location>
</feature>
<evidence type="ECO:0000256" key="9">
    <source>
        <dbReference type="ARBA" id="ARBA00023136"/>
    </source>
</evidence>
<dbReference type="GO" id="GO:0050380">
    <property type="term" value="F:undecaprenyl-diphosphatase activity"/>
    <property type="evidence" value="ECO:0007669"/>
    <property type="project" value="UniProtKB-UniRule"/>
</dbReference>
<keyword evidence="7 14" id="KW-0378">Hydrolase</keyword>
<evidence type="ECO:0000256" key="3">
    <source>
        <dbReference type="ARBA" id="ARBA00012374"/>
    </source>
</evidence>
<dbReference type="EC" id="3.6.1.27" evidence="3 14"/>
<feature type="transmembrane region" description="Helical" evidence="14">
    <location>
        <begin position="139"/>
        <end position="156"/>
    </location>
</feature>
<feature type="transmembrane region" description="Helical" evidence="14">
    <location>
        <begin position="209"/>
        <end position="228"/>
    </location>
</feature>
<dbReference type="EMBL" id="PFLI01000095">
    <property type="protein sequence ID" value="PIY72087.1"/>
    <property type="molecule type" value="Genomic_DNA"/>
</dbReference>
<dbReference type="GO" id="GO:0008360">
    <property type="term" value="P:regulation of cell shape"/>
    <property type="evidence" value="ECO:0007669"/>
    <property type="project" value="UniProtKB-KW"/>
</dbReference>
<comment type="function">
    <text evidence="14">Catalyzes the dephosphorylation of undecaprenyl diphosphate (UPP). Confers resistance to bacitracin.</text>
</comment>
<dbReference type="HAMAP" id="MF_01006">
    <property type="entry name" value="Undec_diphosphatase"/>
    <property type="match status" value="1"/>
</dbReference>
<dbReference type="GO" id="GO:0046677">
    <property type="term" value="P:response to antibiotic"/>
    <property type="evidence" value="ECO:0007669"/>
    <property type="project" value="UniProtKB-UniRule"/>
</dbReference>
<evidence type="ECO:0000256" key="8">
    <source>
        <dbReference type="ARBA" id="ARBA00022989"/>
    </source>
</evidence>
<dbReference type="Proteomes" id="UP000229401">
    <property type="component" value="Unassembled WGS sequence"/>
</dbReference>
<evidence type="ECO:0000256" key="7">
    <source>
        <dbReference type="ARBA" id="ARBA00022801"/>
    </source>
</evidence>
<evidence type="ECO:0000256" key="13">
    <source>
        <dbReference type="ARBA" id="ARBA00047594"/>
    </source>
</evidence>
<dbReference type="Pfam" id="PF02673">
    <property type="entry name" value="BacA"/>
    <property type="match status" value="1"/>
</dbReference>
<feature type="transmembrane region" description="Helical" evidence="14">
    <location>
        <begin position="176"/>
        <end position="197"/>
    </location>
</feature>
<keyword evidence="5 14" id="KW-1003">Cell membrane</keyword>
<keyword evidence="9 14" id="KW-0472">Membrane</keyword>
<dbReference type="PANTHER" id="PTHR30622:SF3">
    <property type="entry name" value="UNDECAPRENYL-DIPHOSPHATASE"/>
    <property type="match status" value="1"/>
</dbReference>
<feature type="transmembrane region" description="Helical" evidence="14">
    <location>
        <begin position="96"/>
        <end position="118"/>
    </location>
</feature>
<dbReference type="InterPro" id="IPR003824">
    <property type="entry name" value="UppP"/>
</dbReference>
<evidence type="ECO:0000256" key="12">
    <source>
        <dbReference type="ARBA" id="ARBA00032932"/>
    </source>
</evidence>
<sequence length="259" mass="28907">MNLLQSLILGIVEGLTEFLPISSTAHLILVSKLLNIPQTDFVKFFEVFIQSGAILAVLVLYVQYVINNKEVMRNIISSFIPTAIIGFALYKVIKGVLFESITLISIVLIGVGILFIGIEKLIKKKKIIQKKSIKHINDRTAFLIGLFQSLAVIPGVSRSGIVMVGMMALGFKREEAAIYSFLLAVPTIGAASLFDLFKMRSLLMSSLNLLPVLLVGFITSFIVAYIVIKWFIGFLKKNTLIPFGIYRIILGILLFWMYR</sequence>
<feature type="transmembrane region" description="Helical" evidence="14">
    <location>
        <begin position="74"/>
        <end position="90"/>
    </location>
</feature>
<keyword evidence="14" id="KW-0133">Cell shape</keyword>
<keyword evidence="6 14" id="KW-0812">Transmembrane</keyword>
<dbReference type="GO" id="GO:0071555">
    <property type="term" value="P:cell wall organization"/>
    <property type="evidence" value="ECO:0007669"/>
    <property type="project" value="UniProtKB-KW"/>
</dbReference>
<organism evidence="15 16">
    <name type="scientific">Candidatus Roizmanbacteria bacterium CG_4_10_14_0_8_um_filter_33_9</name>
    <dbReference type="NCBI Taxonomy" id="1974826"/>
    <lineage>
        <taxon>Bacteria</taxon>
        <taxon>Candidatus Roizmaniibacteriota</taxon>
    </lineage>
</organism>
<feature type="transmembrane region" description="Helical" evidence="14">
    <location>
        <begin position="41"/>
        <end position="62"/>
    </location>
</feature>
<proteinExistence type="inferred from homology"/>
<dbReference type="GO" id="GO:0009252">
    <property type="term" value="P:peptidoglycan biosynthetic process"/>
    <property type="evidence" value="ECO:0007669"/>
    <property type="project" value="UniProtKB-KW"/>
</dbReference>
<dbReference type="PANTHER" id="PTHR30622">
    <property type="entry name" value="UNDECAPRENYL-DIPHOSPHATASE"/>
    <property type="match status" value="1"/>
</dbReference>
<dbReference type="GO" id="GO:0005886">
    <property type="term" value="C:plasma membrane"/>
    <property type="evidence" value="ECO:0007669"/>
    <property type="project" value="UniProtKB-SubCell"/>
</dbReference>
<keyword evidence="14" id="KW-0961">Cell wall biogenesis/degradation</keyword>
<dbReference type="AlphaFoldDB" id="A0A2M7QID0"/>
<protein>
    <recommendedName>
        <fullName evidence="4 14">Undecaprenyl-diphosphatase</fullName>
        <ecNumber evidence="3 14">3.6.1.27</ecNumber>
    </recommendedName>
    <alternativeName>
        <fullName evidence="12 14">Bacitracin resistance protein</fullName>
    </alternativeName>
    <alternativeName>
        <fullName evidence="11 14">Undecaprenyl pyrophosphate phosphatase</fullName>
    </alternativeName>
</protein>
<comment type="catalytic activity">
    <reaction evidence="13 14">
        <text>di-trans,octa-cis-undecaprenyl diphosphate + H2O = di-trans,octa-cis-undecaprenyl phosphate + phosphate + H(+)</text>
        <dbReference type="Rhea" id="RHEA:28094"/>
        <dbReference type="ChEBI" id="CHEBI:15377"/>
        <dbReference type="ChEBI" id="CHEBI:15378"/>
        <dbReference type="ChEBI" id="CHEBI:43474"/>
        <dbReference type="ChEBI" id="CHEBI:58405"/>
        <dbReference type="ChEBI" id="CHEBI:60392"/>
        <dbReference type="EC" id="3.6.1.27"/>
    </reaction>
</comment>
<evidence type="ECO:0000256" key="14">
    <source>
        <dbReference type="HAMAP-Rule" id="MF_01006"/>
    </source>
</evidence>
<keyword evidence="14" id="KW-0573">Peptidoglycan synthesis</keyword>
<feature type="transmembrane region" description="Helical" evidence="14">
    <location>
        <begin position="7"/>
        <end position="29"/>
    </location>
</feature>
<evidence type="ECO:0000256" key="10">
    <source>
        <dbReference type="ARBA" id="ARBA00023251"/>
    </source>
</evidence>
<evidence type="ECO:0000256" key="11">
    <source>
        <dbReference type="ARBA" id="ARBA00032707"/>
    </source>
</evidence>
<comment type="subcellular location">
    <subcellularLocation>
        <location evidence="1 14">Cell membrane</location>
        <topology evidence="1 14">Multi-pass membrane protein</topology>
    </subcellularLocation>
</comment>
<evidence type="ECO:0000313" key="15">
    <source>
        <dbReference type="EMBL" id="PIY72087.1"/>
    </source>
</evidence>